<dbReference type="OrthoDB" id="1658at2759"/>
<feature type="compositionally biased region" description="Basic and acidic residues" evidence="7">
    <location>
        <begin position="11"/>
        <end position="32"/>
    </location>
</feature>
<sequence length="567" mass="65063">MRRNSGLSTISHERNDKNRKTKQQDDVLEEKGGISSGSVSPGKDFLEDILRLFLSMAKECQPDRAPAKPMYGMLCITGNVLMHCCTAEVSNTVRMMIFLLVPDGGRMKRGGRNRKRVDKRSRYSKDVDVVVVEASTNKLKQNISSAPNNKGEVSKMASHGMPRIATTEQKSIAVQKKERKDIEEYKALIELIDLKIAKRQYTAEVLELTSKLLSKNPEYYTIWNIRRRLLIYGLFSKSSESSSESEPLLPSSGPSESLTSGVISSSSTSASSEALNTTQADPHPQTPGKNSTILDLIKADLNFIFPLMLGWPKCYWIWNYRLWLLKQANDRMTADIARGLWQRELILVGKMLAKDSRNFHGWGYRRTVVSQLEDPKLNGSSMVESEFSYTTRMINAELKNFSAWHNRSKLIPRLLNERQATSTERRQFLDDEFEFVTKTMWSDAYPYDQSVWFYHQFLMSTLTESVGHATITPNFSREERIEYIKQQLINLRDFLEGGEDCKWVYDALFEYTLAVCEMEERLPECDEVQDCKAWLLELRKLDPMRAGRWDGLEISLRNNGMPPLSNE</sequence>
<dbReference type="GO" id="GO:0097354">
    <property type="term" value="P:prenylation"/>
    <property type="evidence" value="ECO:0007669"/>
    <property type="project" value="UniProtKB-UniRule"/>
</dbReference>
<dbReference type="AlphaFoldDB" id="W9C8B8"/>
<dbReference type="Proteomes" id="UP000019487">
    <property type="component" value="Unassembled WGS sequence"/>
</dbReference>
<dbReference type="PANTHER" id="PTHR11129:SF2">
    <property type="entry name" value="GERANYLGERANYL TRANSFERASE TYPE-2 SUBUNIT ALPHA"/>
    <property type="match status" value="1"/>
</dbReference>
<comment type="function">
    <text evidence="6">Catalyzes the transfer of a geranyl-geranyl moiety from geranyl-geranyl pyrophosphate to cysteines occuring in specific C-terminal amino acid sequences.</text>
</comment>
<feature type="compositionally biased region" description="Polar residues" evidence="7">
    <location>
        <begin position="1"/>
        <end position="10"/>
    </location>
</feature>
<evidence type="ECO:0000256" key="2">
    <source>
        <dbReference type="ARBA" id="ARBA00022602"/>
    </source>
</evidence>
<dbReference type="Gene3D" id="1.25.40.120">
    <property type="entry name" value="Protein prenylyltransferase"/>
    <property type="match status" value="1"/>
</dbReference>
<evidence type="ECO:0000256" key="7">
    <source>
        <dbReference type="SAM" id="MobiDB-lite"/>
    </source>
</evidence>
<keyword evidence="3 6" id="KW-0808">Transferase</keyword>
<dbReference type="Pfam" id="PF01239">
    <property type="entry name" value="PPTA"/>
    <property type="match status" value="4"/>
</dbReference>
<evidence type="ECO:0000313" key="9">
    <source>
        <dbReference type="Proteomes" id="UP000019487"/>
    </source>
</evidence>
<evidence type="ECO:0000256" key="6">
    <source>
        <dbReference type="RuleBase" id="RU367120"/>
    </source>
</evidence>
<dbReference type="GO" id="GO:0005968">
    <property type="term" value="C:Rab-protein geranylgeranyltransferase complex"/>
    <property type="evidence" value="ECO:0007669"/>
    <property type="project" value="TreeGrafter"/>
</dbReference>
<reference evidence="8 9" key="1">
    <citation type="journal article" date="2014" name="Genome Announc.">
        <title>Draft genome sequence of Sclerotinia borealis, a psychrophilic plant pathogenic fungus.</title>
        <authorList>
            <person name="Mardanov A.V."/>
            <person name="Beletsky A.V."/>
            <person name="Kadnikov V.V."/>
            <person name="Ignatov A.N."/>
            <person name="Ravin N.V."/>
        </authorList>
    </citation>
    <scope>NUCLEOTIDE SEQUENCE [LARGE SCALE GENOMIC DNA]</scope>
    <source>
        <strain evidence="9">F-4157</strain>
    </source>
</reference>
<feature type="region of interest" description="Disordered" evidence="7">
    <location>
        <begin position="240"/>
        <end position="264"/>
    </location>
</feature>
<dbReference type="HOGENOM" id="CLU_031996_2_0_1"/>
<evidence type="ECO:0000313" key="8">
    <source>
        <dbReference type="EMBL" id="ESZ92101.1"/>
    </source>
</evidence>
<dbReference type="STRING" id="1432307.W9C8B8"/>
<organism evidence="8 9">
    <name type="scientific">Sclerotinia borealis (strain F-4128)</name>
    <dbReference type="NCBI Taxonomy" id="1432307"/>
    <lineage>
        <taxon>Eukaryota</taxon>
        <taxon>Fungi</taxon>
        <taxon>Dikarya</taxon>
        <taxon>Ascomycota</taxon>
        <taxon>Pezizomycotina</taxon>
        <taxon>Leotiomycetes</taxon>
        <taxon>Helotiales</taxon>
        <taxon>Sclerotiniaceae</taxon>
        <taxon>Sclerotinia</taxon>
    </lineage>
</organism>
<evidence type="ECO:0000256" key="3">
    <source>
        <dbReference type="ARBA" id="ARBA00022679"/>
    </source>
</evidence>
<dbReference type="GO" id="GO:0004663">
    <property type="term" value="F:Rab geranylgeranyltransferase activity"/>
    <property type="evidence" value="ECO:0007669"/>
    <property type="project" value="UniProtKB-UniRule"/>
</dbReference>
<evidence type="ECO:0000256" key="1">
    <source>
        <dbReference type="ARBA" id="ARBA00006734"/>
    </source>
</evidence>
<protein>
    <recommendedName>
        <fullName evidence="6">Geranylgeranyl transferase type-2 subunit alpha</fullName>
        <ecNumber evidence="6">2.5.1.60</ecNumber>
    </recommendedName>
    <alternativeName>
        <fullName evidence="6">Geranylgeranyl transferase type II subunit alpha</fullName>
    </alternativeName>
</protein>
<dbReference type="PROSITE" id="PS51147">
    <property type="entry name" value="PFTA"/>
    <property type="match status" value="4"/>
</dbReference>
<dbReference type="EMBL" id="AYSA01000425">
    <property type="protein sequence ID" value="ESZ92101.1"/>
    <property type="molecule type" value="Genomic_DNA"/>
</dbReference>
<keyword evidence="2 6" id="KW-0637">Prenyltransferase</keyword>
<evidence type="ECO:0000256" key="5">
    <source>
        <dbReference type="ARBA" id="ARBA00047658"/>
    </source>
</evidence>
<feature type="region of interest" description="Disordered" evidence="7">
    <location>
        <begin position="1"/>
        <end position="40"/>
    </location>
</feature>
<dbReference type="PANTHER" id="PTHR11129">
    <property type="entry name" value="PROTEIN FARNESYLTRANSFERASE ALPHA SUBUNIT/RAB GERANYLGERANYL TRANSFERASE ALPHA SUBUNIT"/>
    <property type="match status" value="1"/>
</dbReference>
<dbReference type="SUPFAM" id="SSF48439">
    <property type="entry name" value="Protein prenylyltransferase"/>
    <property type="match status" value="1"/>
</dbReference>
<accession>W9C8B8</accession>
<dbReference type="EC" id="2.5.1.60" evidence="6"/>
<name>W9C8B8_SCLBF</name>
<dbReference type="InterPro" id="IPR002088">
    <property type="entry name" value="Prenyl_trans_a"/>
</dbReference>
<evidence type="ECO:0000256" key="4">
    <source>
        <dbReference type="ARBA" id="ARBA00022737"/>
    </source>
</evidence>
<comment type="catalytic activity">
    <reaction evidence="5 6">
        <text>geranylgeranyl diphosphate + L-cysteinyl-[protein] = S-geranylgeranyl-L-cysteinyl-[protein] + diphosphate</text>
        <dbReference type="Rhea" id="RHEA:21240"/>
        <dbReference type="Rhea" id="RHEA-COMP:10131"/>
        <dbReference type="Rhea" id="RHEA-COMP:11537"/>
        <dbReference type="ChEBI" id="CHEBI:29950"/>
        <dbReference type="ChEBI" id="CHEBI:33019"/>
        <dbReference type="ChEBI" id="CHEBI:57533"/>
        <dbReference type="ChEBI" id="CHEBI:86021"/>
        <dbReference type="EC" id="2.5.1.60"/>
    </reaction>
</comment>
<gene>
    <name evidence="8" type="ORF">SBOR_7516</name>
</gene>
<comment type="similarity">
    <text evidence="1 6">Belongs to the protein prenyltransferase subunit alpha family.</text>
</comment>
<keyword evidence="9" id="KW-1185">Reference proteome</keyword>
<comment type="caution">
    <text evidence="8">The sequence shown here is derived from an EMBL/GenBank/DDBJ whole genome shotgun (WGS) entry which is preliminary data.</text>
</comment>
<proteinExistence type="inferred from homology"/>
<keyword evidence="4" id="KW-0677">Repeat</keyword>